<proteinExistence type="predicted"/>
<dbReference type="EMBL" id="LNZC01000029">
    <property type="protein sequence ID" value="KTD76107.1"/>
    <property type="molecule type" value="Genomic_DNA"/>
</dbReference>
<name>A0A0W1A415_9GAMM</name>
<evidence type="ECO:0000313" key="1">
    <source>
        <dbReference type="EMBL" id="KTD76107.1"/>
    </source>
</evidence>
<reference evidence="1 2" key="1">
    <citation type="submission" date="2015-11" db="EMBL/GenBank/DDBJ databases">
        <title>Genomic analysis of 38 Legionella species identifies large and diverse effector repertoires.</title>
        <authorList>
            <person name="Burstein D."/>
            <person name="Amaro F."/>
            <person name="Zusman T."/>
            <person name="Lifshitz Z."/>
            <person name="Cohen O."/>
            <person name="Gilbert J.A."/>
            <person name="Pupko T."/>
            <person name="Shuman H.A."/>
            <person name="Segal G."/>
        </authorList>
    </citation>
    <scope>NUCLEOTIDE SEQUENCE [LARGE SCALE GENOMIC DNA]</scope>
    <source>
        <strain evidence="1 2">ATCC 49508</strain>
    </source>
</reference>
<gene>
    <name evidence="1" type="ORF">Lwor_2225</name>
</gene>
<dbReference type="RefSeq" id="WP_058494000.1">
    <property type="nucleotide sequence ID" value="NZ_LNZC01000029.1"/>
</dbReference>
<evidence type="ECO:0000313" key="2">
    <source>
        <dbReference type="Proteomes" id="UP000054662"/>
    </source>
</evidence>
<protein>
    <submittedName>
        <fullName evidence="1">Uncharacterized protein</fullName>
    </submittedName>
</protein>
<sequence length="743" mass="85954">MFQNPDKFLRGHAPRAKSLEKLTPVSSTSLPDTDRVVLAAKDTAEGESAQGSQYYLKSHVDNPRLAELEAYCASICRFIAPQYVPKTRGYYNQDGQTTHVASKAIADFRSNYDDPLDILDLKINNPEIHQEFIARSMGLLIKPILDYYSSKAPISGIKYNTSLRFLSSWFAAIPSHYQMQLILTQALDNRITSSITKVIEALKARIAYMKAQAVRPHDFLTEYNLLHQALPQFQAMAVMGDIEHPMYWSIKDMERLDRAARLSKIDLSQAGEQIELELDGVQYTVPSRDLINYRIIKGLGVGLTTLFISKEGDGHNGNMSKEGFTVDFDWNKANILSAYRPADVFNDQFRNIDDVKFSCNEHNIKYFPDVNEPHLFYWPTKQPDFRSLFLINFGKLLSDIDRELVDTDMLFNIVPLKIVDAALEYMSNELSENQNIIDQLNNFIRFINELGENQPLDKLIIKQKIKYLFNSILSQANEFLNQYSFHEHPLDAQKIDFYLQNAQRAVYQFIKNYESLRELFVHSAQQPTPGDELTGLDLSKIERLENLFQHSDRIVADLKNYMDEEIANVFKSFERFKRHSFTVEDNTRYKLLAGHPVFIFHKYKTLLKYVLTDPEVFRQLAELNITLSPAQSSNDNEPSIHEQLIRDEIDRIQEIRNTLISMADFKQFLKEHDQVAFELIKEELSSEQIKYSAKSRDQGYYQSLVDALDPDRLHDRFQALCRECFAEELLSSEDDVICHVRVN</sequence>
<dbReference type="Proteomes" id="UP000054662">
    <property type="component" value="Unassembled WGS sequence"/>
</dbReference>
<comment type="caution">
    <text evidence="1">The sequence shown here is derived from an EMBL/GenBank/DDBJ whole genome shotgun (WGS) entry which is preliminary data.</text>
</comment>
<dbReference type="OrthoDB" id="5653597at2"/>
<keyword evidence="2" id="KW-1185">Reference proteome</keyword>
<dbReference type="PATRIC" id="fig|45076.6.peg.2441"/>
<organism evidence="1 2">
    <name type="scientific">Legionella worsleiensis</name>
    <dbReference type="NCBI Taxonomy" id="45076"/>
    <lineage>
        <taxon>Bacteria</taxon>
        <taxon>Pseudomonadati</taxon>
        <taxon>Pseudomonadota</taxon>
        <taxon>Gammaproteobacteria</taxon>
        <taxon>Legionellales</taxon>
        <taxon>Legionellaceae</taxon>
        <taxon>Legionella</taxon>
    </lineage>
</organism>
<dbReference type="AlphaFoldDB" id="A0A0W1A415"/>
<accession>A0A0W1A415</accession>